<dbReference type="AlphaFoldDB" id="A6DLX1"/>
<evidence type="ECO:0000313" key="2">
    <source>
        <dbReference type="Proteomes" id="UP000004947"/>
    </source>
</evidence>
<accession>A6DLX1</accession>
<sequence length="91" mass="10155">MYEAINFLFKIEHYNKEQLQSVLIDLTPKIIHVHTNGLNVNADSSLGRATQGDLIDDHWAPSHIQSSPLMGGSFNLKNSVKPMQEVTQAPL</sequence>
<comment type="caution">
    <text evidence="1">The sequence shown here is derived from an EMBL/GenBank/DDBJ whole genome shotgun (WGS) entry which is preliminary data.</text>
</comment>
<dbReference type="STRING" id="313628.LNTAR_21185"/>
<reference evidence="1 2" key="1">
    <citation type="journal article" date="2010" name="J. Bacteriol.">
        <title>Genome sequence of Lentisphaera araneosa HTCC2155T, the type species of the order Lentisphaerales in the phylum Lentisphaerae.</title>
        <authorList>
            <person name="Thrash J.C."/>
            <person name="Cho J.C."/>
            <person name="Vergin K.L."/>
            <person name="Morris R.M."/>
            <person name="Giovannoni S.J."/>
        </authorList>
    </citation>
    <scope>NUCLEOTIDE SEQUENCE [LARGE SCALE GENOMIC DNA]</scope>
    <source>
        <strain evidence="1 2">HTCC2155</strain>
    </source>
</reference>
<gene>
    <name evidence="1" type="ORF">LNTAR_21185</name>
</gene>
<dbReference type="Proteomes" id="UP000004947">
    <property type="component" value="Unassembled WGS sequence"/>
</dbReference>
<name>A6DLX1_9BACT</name>
<evidence type="ECO:0000313" key="1">
    <source>
        <dbReference type="EMBL" id="EDM27269.1"/>
    </source>
</evidence>
<dbReference type="EMBL" id="ABCK01000010">
    <property type="protein sequence ID" value="EDM27269.1"/>
    <property type="molecule type" value="Genomic_DNA"/>
</dbReference>
<protein>
    <submittedName>
        <fullName evidence="1">Uncharacterized protein</fullName>
    </submittedName>
</protein>
<keyword evidence="2" id="KW-1185">Reference proteome</keyword>
<organism evidence="1 2">
    <name type="scientific">Lentisphaera araneosa HTCC2155</name>
    <dbReference type="NCBI Taxonomy" id="313628"/>
    <lineage>
        <taxon>Bacteria</taxon>
        <taxon>Pseudomonadati</taxon>
        <taxon>Lentisphaerota</taxon>
        <taxon>Lentisphaeria</taxon>
        <taxon>Lentisphaerales</taxon>
        <taxon>Lentisphaeraceae</taxon>
        <taxon>Lentisphaera</taxon>
    </lineage>
</organism>
<proteinExistence type="predicted"/>